<evidence type="ECO:0000313" key="8">
    <source>
        <dbReference type="Proteomes" id="UP000005324"/>
    </source>
</evidence>
<dbReference type="PRINTS" id="PR00107">
    <property type="entry name" value="PHOSPHOCPHPR"/>
</dbReference>
<dbReference type="Gene3D" id="3.30.1340.10">
    <property type="entry name" value="HPr-like"/>
    <property type="match status" value="1"/>
</dbReference>
<evidence type="ECO:0000256" key="2">
    <source>
        <dbReference type="ARBA" id="ARBA00020422"/>
    </source>
</evidence>
<dbReference type="PROSITE" id="PS51350">
    <property type="entry name" value="PTS_HPR_DOM"/>
    <property type="match status" value="1"/>
</dbReference>
<evidence type="ECO:0000313" key="7">
    <source>
        <dbReference type="EMBL" id="EFH13530.1"/>
    </source>
</evidence>
<gene>
    <name evidence="7" type="primary">ptsH</name>
    <name evidence="7" type="ORF">HMPREF0731_0238</name>
</gene>
<dbReference type="CDD" id="cd00367">
    <property type="entry name" value="PTS-HPr_like"/>
    <property type="match status" value="1"/>
</dbReference>
<organism evidence="7 8">
    <name type="scientific">Pseudoroseomonas cervicalis ATCC 49957</name>
    <dbReference type="NCBI Taxonomy" id="525371"/>
    <lineage>
        <taxon>Bacteria</taxon>
        <taxon>Pseudomonadati</taxon>
        <taxon>Pseudomonadota</taxon>
        <taxon>Alphaproteobacteria</taxon>
        <taxon>Acetobacterales</taxon>
        <taxon>Roseomonadaceae</taxon>
        <taxon>Roseomonas</taxon>
    </lineage>
</organism>
<keyword evidence="8" id="KW-1185">Reference proteome</keyword>
<feature type="non-terminal residue" evidence="7">
    <location>
        <position position="103"/>
    </location>
</feature>
<accession>D5RGM9</accession>
<dbReference type="GO" id="GO:0016740">
    <property type="term" value="F:transferase activity"/>
    <property type="evidence" value="ECO:0007669"/>
    <property type="project" value="UniProtKB-KW"/>
</dbReference>
<dbReference type="AlphaFoldDB" id="D5RGM9"/>
<protein>
    <recommendedName>
        <fullName evidence="2">Phosphocarrier protein HPr</fullName>
    </recommendedName>
    <alternativeName>
        <fullName evidence="5">Histidine-containing protein</fullName>
    </alternativeName>
</protein>
<dbReference type="HOGENOM" id="CLU_136230_3_2_5"/>
<dbReference type="SUPFAM" id="SSF55594">
    <property type="entry name" value="HPr-like"/>
    <property type="match status" value="1"/>
</dbReference>
<dbReference type="Proteomes" id="UP000005324">
    <property type="component" value="Unassembled WGS sequence"/>
</dbReference>
<dbReference type="InterPro" id="IPR050399">
    <property type="entry name" value="HPr"/>
</dbReference>
<comment type="function">
    <text evidence="1">General (non sugar-specific) component of the phosphoenolpyruvate-dependent sugar phosphotransferase system (sugar PTS). This major carbohydrate active-transport system catalyzes the phosphorylation of incoming sugar substrates concomitantly with their translocation across the cell membrane. The phosphoryl group from phosphoenolpyruvate (PEP) is transferred to the phosphoryl carrier protein HPr by enzyme I. Phospho-HPr then transfers it to the PTS EIIA domain.</text>
</comment>
<dbReference type="Pfam" id="PF00381">
    <property type="entry name" value="PTS-HPr"/>
    <property type="match status" value="1"/>
</dbReference>
<keyword evidence="4" id="KW-0762">Sugar transport</keyword>
<dbReference type="InterPro" id="IPR001020">
    <property type="entry name" value="PTS_HPr_His_P_site"/>
</dbReference>
<name>D5RGM9_9PROT</name>
<dbReference type="InterPro" id="IPR035895">
    <property type="entry name" value="HPr-like_sf"/>
</dbReference>
<dbReference type="PANTHER" id="PTHR33705:SF1">
    <property type="entry name" value="PHOSPHOCARRIER PROTEIN HPR"/>
    <property type="match status" value="1"/>
</dbReference>
<evidence type="ECO:0000256" key="4">
    <source>
        <dbReference type="ARBA" id="ARBA00022597"/>
    </source>
</evidence>
<sequence>MTGLVMAALERHVVVAVRDGLHARPATQFVQLAKRFTATLEVERGGQRANARSAVKLMLLGIKERDEILLRAEGEDAAEALDQLAAFIATPEAGQEAPPRAGA</sequence>
<dbReference type="RefSeq" id="WP_007005489.1">
    <property type="nucleotide sequence ID" value="NZ_GG770783.1"/>
</dbReference>
<dbReference type="PANTHER" id="PTHR33705">
    <property type="entry name" value="PHOSPHOCARRIER PROTEIN HPR"/>
    <property type="match status" value="1"/>
</dbReference>
<evidence type="ECO:0000259" key="6">
    <source>
        <dbReference type="PROSITE" id="PS51350"/>
    </source>
</evidence>
<dbReference type="PROSITE" id="PS00369">
    <property type="entry name" value="PTS_HPR_HIS"/>
    <property type="match status" value="1"/>
</dbReference>
<reference evidence="7 8" key="1">
    <citation type="submission" date="2010-04" db="EMBL/GenBank/DDBJ databases">
        <authorList>
            <person name="Qin X."/>
            <person name="Bachman B."/>
            <person name="Battles P."/>
            <person name="Bell A."/>
            <person name="Bess C."/>
            <person name="Bickham C."/>
            <person name="Chaboub L."/>
            <person name="Chen D."/>
            <person name="Coyle M."/>
            <person name="Deiros D.R."/>
            <person name="Dinh H."/>
            <person name="Forbes L."/>
            <person name="Fowler G."/>
            <person name="Francisco L."/>
            <person name="Fu Q."/>
            <person name="Gubbala S."/>
            <person name="Hale W."/>
            <person name="Han Y."/>
            <person name="Hemphill L."/>
            <person name="Highlander S.K."/>
            <person name="Hirani K."/>
            <person name="Hogues M."/>
            <person name="Jackson L."/>
            <person name="Jakkamsetti A."/>
            <person name="Javaid M."/>
            <person name="Jiang H."/>
            <person name="Korchina V."/>
            <person name="Kovar C."/>
            <person name="Lara F."/>
            <person name="Lee S."/>
            <person name="Mata R."/>
            <person name="Mathew T."/>
            <person name="Moen C."/>
            <person name="Morales K."/>
            <person name="Munidasa M."/>
            <person name="Nazareth L."/>
            <person name="Ngo R."/>
            <person name="Nguyen L."/>
            <person name="Okwuonu G."/>
            <person name="Ongeri F."/>
            <person name="Patil S."/>
            <person name="Petrosino J."/>
            <person name="Pham C."/>
            <person name="Pham P."/>
            <person name="Pu L.-L."/>
            <person name="Puazo M."/>
            <person name="Raj R."/>
            <person name="Reid J."/>
            <person name="Rouhana J."/>
            <person name="Saada N."/>
            <person name="Shang Y."/>
            <person name="Simmons D."/>
            <person name="Thornton R."/>
            <person name="Warren J."/>
            <person name="Weissenberger G."/>
            <person name="Zhang J."/>
            <person name="Zhang L."/>
            <person name="Zhou C."/>
            <person name="Zhu D."/>
            <person name="Muzny D."/>
            <person name="Worley K."/>
            <person name="Gibbs R."/>
        </authorList>
    </citation>
    <scope>NUCLEOTIDE SEQUENCE [LARGE SCALE GENOMIC DNA]</scope>
    <source>
        <strain evidence="7 8">ATCC 49957</strain>
    </source>
</reference>
<keyword evidence="7" id="KW-0808">Transferase</keyword>
<feature type="domain" description="HPr" evidence="6">
    <location>
        <begin position="8"/>
        <end position="96"/>
    </location>
</feature>
<dbReference type="NCBIfam" id="TIGR01003">
    <property type="entry name" value="PTS_HPr_family"/>
    <property type="match status" value="1"/>
</dbReference>
<dbReference type="InterPro" id="IPR000032">
    <property type="entry name" value="HPr-like"/>
</dbReference>
<evidence type="ECO:0000256" key="1">
    <source>
        <dbReference type="ARBA" id="ARBA00003681"/>
    </source>
</evidence>
<keyword evidence="3" id="KW-0813">Transport</keyword>
<comment type="caution">
    <text evidence="7">The sequence shown here is derived from an EMBL/GenBank/DDBJ whole genome shotgun (WGS) entry which is preliminary data.</text>
</comment>
<evidence type="ECO:0000256" key="5">
    <source>
        <dbReference type="ARBA" id="ARBA00033055"/>
    </source>
</evidence>
<proteinExistence type="predicted"/>
<evidence type="ECO:0000256" key="3">
    <source>
        <dbReference type="ARBA" id="ARBA00022448"/>
    </source>
</evidence>
<dbReference type="EMBL" id="ADVL01000054">
    <property type="protein sequence ID" value="EFH13530.1"/>
    <property type="molecule type" value="Genomic_DNA"/>
</dbReference>